<dbReference type="GO" id="GO:0099503">
    <property type="term" value="C:secretory vesicle"/>
    <property type="evidence" value="ECO:0007669"/>
    <property type="project" value="TreeGrafter"/>
</dbReference>
<evidence type="ECO:0000313" key="3">
    <source>
        <dbReference type="EMBL" id="CAI8024708.1"/>
    </source>
</evidence>
<dbReference type="PANTHER" id="PTHR45999">
    <property type="entry name" value="UNC-13-4A, ISOFORM B"/>
    <property type="match status" value="1"/>
</dbReference>
<proteinExistence type="predicted"/>
<gene>
    <name evidence="3" type="ORF">GBAR_LOCUS14340</name>
</gene>
<keyword evidence="1" id="KW-0268">Exocytosis</keyword>
<comment type="caution">
    <text evidence="3">The sequence shown here is derived from an EMBL/GenBank/DDBJ whole genome shotgun (WGS) entry which is preliminary data.</text>
</comment>
<dbReference type="EMBL" id="CASHTH010002090">
    <property type="protein sequence ID" value="CAI8024708.1"/>
    <property type="molecule type" value="Genomic_DNA"/>
</dbReference>
<evidence type="ECO:0000313" key="4">
    <source>
        <dbReference type="Proteomes" id="UP001174909"/>
    </source>
</evidence>
<protein>
    <recommendedName>
        <fullName evidence="2">MHD2 domain-containing protein</fullName>
    </recommendedName>
</protein>
<dbReference type="Proteomes" id="UP001174909">
    <property type="component" value="Unassembled WGS sequence"/>
</dbReference>
<dbReference type="PROSITE" id="PS51259">
    <property type="entry name" value="MHD2"/>
    <property type="match status" value="1"/>
</dbReference>
<dbReference type="SUPFAM" id="SSF49562">
    <property type="entry name" value="C2 domain (Calcium/lipid-binding domain, CaLB)"/>
    <property type="match status" value="1"/>
</dbReference>
<dbReference type="InterPro" id="IPR052095">
    <property type="entry name" value="UNC-13_domain"/>
</dbReference>
<dbReference type="InterPro" id="IPR035892">
    <property type="entry name" value="C2_domain_sf"/>
</dbReference>
<evidence type="ECO:0000259" key="2">
    <source>
        <dbReference type="PROSITE" id="PS51259"/>
    </source>
</evidence>
<name>A0AA35S8R1_GEOBA</name>
<sequence length="253" mass="28025">MLREFFHAGGSGLSNAELDTPEYWNLLCDLELTTLSTDKLILKFQSDLVAQCKEGKNLGDTDCQRGLSETQEGSGGHRHFCRGTPWTGQIWTERPVCGAESPALLSLHRQTVEDVDQETDSRPGVQREFLLPVPKEGRMDVEGAMLMMAVFDYDMVGSNDLCGLCVIPCNRIPKVGNKGSITKPTGPERKNYRLPLFKVQSTTAFRELEGRSQAGDSAAHHFFKVFKLYLDDLAPSARKSPFVRAIQGPSSTL</sequence>
<dbReference type="GO" id="GO:0006887">
    <property type="term" value="P:exocytosis"/>
    <property type="evidence" value="ECO:0007669"/>
    <property type="project" value="UniProtKB-KW"/>
</dbReference>
<reference evidence="3" key="1">
    <citation type="submission" date="2023-03" db="EMBL/GenBank/DDBJ databases">
        <authorList>
            <person name="Steffen K."/>
            <person name="Cardenas P."/>
        </authorList>
    </citation>
    <scope>NUCLEOTIDE SEQUENCE</scope>
</reference>
<feature type="domain" description="MHD2" evidence="2">
    <location>
        <begin position="1"/>
        <end position="44"/>
    </location>
</feature>
<dbReference type="InterPro" id="IPR014772">
    <property type="entry name" value="Munc13_dom-2"/>
</dbReference>
<dbReference type="AlphaFoldDB" id="A0AA35S8R1"/>
<accession>A0AA35S8R1</accession>
<dbReference type="PANTHER" id="PTHR45999:SF4">
    <property type="entry name" value="UNC-13-4A, ISOFORM B"/>
    <property type="match status" value="1"/>
</dbReference>
<keyword evidence="4" id="KW-1185">Reference proteome</keyword>
<organism evidence="3 4">
    <name type="scientific">Geodia barretti</name>
    <name type="common">Barrett's horny sponge</name>
    <dbReference type="NCBI Taxonomy" id="519541"/>
    <lineage>
        <taxon>Eukaryota</taxon>
        <taxon>Metazoa</taxon>
        <taxon>Porifera</taxon>
        <taxon>Demospongiae</taxon>
        <taxon>Heteroscleromorpha</taxon>
        <taxon>Tetractinellida</taxon>
        <taxon>Astrophorina</taxon>
        <taxon>Geodiidae</taxon>
        <taxon>Geodia</taxon>
    </lineage>
</organism>
<evidence type="ECO:0000256" key="1">
    <source>
        <dbReference type="ARBA" id="ARBA00022483"/>
    </source>
</evidence>